<feature type="compositionally biased region" description="Polar residues" evidence="1">
    <location>
        <begin position="402"/>
        <end position="415"/>
    </location>
</feature>
<dbReference type="EMBL" id="OOIL02001001">
    <property type="protein sequence ID" value="VFQ71225.1"/>
    <property type="molecule type" value="Genomic_DNA"/>
</dbReference>
<dbReference type="AlphaFoldDB" id="A0A484L4I3"/>
<gene>
    <name evidence="2" type="ORF">CCAM_LOCUS13001</name>
</gene>
<proteinExistence type="predicted"/>
<evidence type="ECO:0000313" key="2">
    <source>
        <dbReference type="EMBL" id="VFQ71225.1"/>
    </source>
</evidence>
<protein>
    <submittedName>
        <fullName evidence="2">Uncharacterized protein</fullName>
    </submittedName>
</protein>
<organism evidence="2 3">
    <name type="scientific">Cuscuta campestris</name>
    <dbReference type="NCBI Taxonomy" id="132261"/>
    <lineage>
        <taxon>Eukaryota</taxon>
        <taxon>Viridiplantae</taxon>
        <taxon>Streptophyta</taxon>
        <taxon>Embryophyta</taxon>
        <taxon>Tracheophyta</taxon>
        <taxon>Spermatophyta</taxon>
        <taxon>Magnoliopsida</taxon>
        <taxon>eudicotyledons</taxon>
        <taxon>Gunneridae</taxon>
        <taxon>Pentapetalae</taxon>
        <taxon>asterids</taxon>
        <taxon>lamiids</taxon>
        <taxon>Solanales</taxon>
        <taxon>Convolvulaceae</taxon>
        <taxon>Cuscuteae</taxon>
        <taxon>Cuscuta</taxon>
        <taxon>Cuscuta subgen. Grammica</taxon>
        <taxon>Cuscuta sect. Cleistogrammica</taxon>
    </lineage>
</organism>
<reference evidence="2 3" key="1">
    <citation type="submission" date="2018-04" db="EMBL/GenBank/DDBJ databases">
        <authorList>
            <person name="Vogel A."/>
        </authorList>
    </citation>
    <scope>NUCLEOTIDE SEQUENCE [LARGE SCALE GENOMIC DNA]</scope>
</reference>
<dbReference type="Proteomes" id="UP000595140">
    <property type="component" value="Unassembled WGS sequence"/>
</dbReference>
<accession>A0A484L4I3</accession>
<keyword evidence="3" id="KW-1185">Reference proteome</keyword>
<feature type="region of interest" description="Disordered" evidence="1">
    <location>
        <begin position="384"/>
        <end position="415"/>
    </location>
</feature>
<name>A0A484L4I3_9ASTE</name>
<sequence length="452" mass="51169">MAKTGKSKSKFKATTSFTEARFNYLDGSFLLFKNEVELTQFLTYFANRAVATPRFLLETHISRQEGLRYPGCSAPTIRVISLHLQVPEEHQSRTCSGILLQPSDLRREGDIIYSMVRSQLIELSVERLRRIVGLPFQGVDISHFGGEDWVLNNLGLFIKELDISELIQYATGRLTIHSIPLENQLLLYIIAWILKPRDRSHMTMFGEDLKIIHAIMHLAPINWAKFVMIHMADAATTAHNRILPYAFLVIEILECKKITITTWPLTKATNIWTIDDQTFKKRSESGTPASCQTDAHDRATIGSIADFIRCLSPTIDEMGSAMERIDMTLQRQGYAMQSYFDCVNYLPVPYPYNFLGQEYTIHSSAFVERVVVFATRRMSDASMHAHDNTQQLGGEHADVETEASSFMPQQNAGQPNVPLNTGNNQNFGNQPEAAMPAFMAQFLQQMANAPMF</sequence>
<evidence type="ECO:0000256" key="1">
    <source>
        <dbReference type="SAM" id="MobiDB-lite"/>
    </source>
</evidence>
<evidence type="ECO:0000313" key="3">
    <source>
        <dbReference type="Proteomes" id="UP000595140"/>
    </source>
</evidence>